<sequence length="56" mass="6239">MAVIGIRCKYPGFCCDKGKNGECVSAEDFQCKDKVIISDDEAYQKAKKEGRVTYAK</sequence>
<name>A0A0F9Q943_9ZZZZ</name>
<comment type="caution">
    <text evidence="1">The sequence shown here is derived from an EMBL/GenBank/DDBJ whole genome shotgun (WGS) entry which is preliminary data.</text>
</comment>
<organism evidence="1">
    <name type="scientific">marine sediment metagenome</name>
    <dbReference type="NCBI Taxonomy" id="412755"/>
    <lineage>
        <taxon>unclassified sequences</taxon>
        <taxon>metagenomes</taxon>
        <taxon>ecological metagenomes</taxon>
    </lineage>
</organism>
<accession>A0A0F9Q943</accession>
<dbReference type="AlphaFoldDB" id="A0A0F9Q943"/>
<proteinExistence type="predicted"/>
<evidence type="ECO:0000313" key="1">
    <source>
        <dbReference type="EMBL" id="KKN40505.1"/>
    </source>
</evidence>
<dbReference type="EMBL" id="LAZR01001702">
    <property type="protein sequence ID" value="KKN40505.1"/>
    <property type="molecule type" value="Genomic_DNA"/>
</dbReference>
<protein>
    <submittedName>
        <fullName evidence="1">Uncharacterized protein</fullName>
    </submittedName>
</protein>
<gene>
    <name evidence="1" type="ORF">LCGC14_0732940</name>
</gene>
<reference evidence="1" key="1">
    <citation type="journal article" date="2015" name="Nature">
        <title>Complex archaea that bridge the gap between prokaryotes and eukaryotes.</title>
        <authorList>
            <person name="Spang A."/>
            <person name="Saw J.H."/>
            <person name="Jorgensen S.L."/>
            <person name="Zaremba-Niedzwiedzka K."/>
            <person name="Martijn J."/>
            <person name="Lind A.E."/>
            <person name="van Eijk R."/>
            <person name="Schleper C."/>
            <person name="Guy L."/>
            <person name="Ettema T.J."/>
        </authorList>
    </citation>
    <scope>NUCLEOTIDE SEQUENCE</scope>
</reference>